<protein>
    <submittedName>
        <fullName evidence="2">Uncharacterized protein</fullName>
    </submittedName>
</protein>
<dbReference type="InterPro" id="IPR045750">
    <property type="entry name" value="DUF6178"/>
</dbReference>
<dbReference type="Pfam" id="PF19676">
    <property type="entry name" value="DUF6178"/>
    <property type="match status" value="1"/>
</dbReference>
<proteinExistence type="predicted"/>
<accession>A0A932GQ42</accession>
<evidence type="ECO:0000313" key="2">
    <source>
        <dbReference type="EMBL" id="MBI3015019.1"/>
    </source>
</evidence>
<sequence length="577" mass="67111">MSTGEERENSSSLRRKLEEKRAKFYSRRTPRERLETVLSDPEGEILIRSLPPVELHLFTREVDPEDRIPLVEMASMDQIQRMMDFSCWKKDTLDIDSLSQWIQTLRDCSPAKLTEALENLDTELWVLFLRHHLEIGKTGDDRELMEEERSYDLSFDDLYFFRYRCSEDIQPLVFQCLEEIYRLGPARTAPVLEGALWEMDAPLQEEAYRLRQGRMEESGFPDYFEALRIYQIQNRSPDLKEEPPKPADFPEKDSKAPDEFPPQYALVFADSGPSFLKRTLEQGIPSERMEHLWWELTYLCHKVFIADQVDLGDREEITQALARTHDLLSLSLENLSAGRLEQSRFLLQEHFAEAIFRAGYNLTQSLRHRALALARQGWLARAPGLSFLDSPSEEVLRGLDHRHPRFPLVLDPGGKPGFRDVKTLEDITRLERELTIIESIGEVLPVLLNSSWPQIFRLDLSGCLPDSWQEMQLSTLFLTGFANEQLGHGFHLLPIHARDLRHLHHGCREHEAAVLKKEIKKRFETDLGRCFGSDSARLAGAIDYVRRCWRIFEEEFLAINPHESIDPRFIRSLLVRG</sequence>
<evidence type="ECO:0000313" key="3">
    <source>
        <dbReference type="Proteomes" id="UP000741360"/>
    </source>
</evidence>
<feature type="compositionally biased region" description="Basic and acidic residues" evidence="1">
    <location>
        <begin position="237"/>
        <end position="256"/>
    </location>
</feature>
<feature type="region of interest" description="Disordered" evidence="1">
    <location>
        <begin position="235"/>
        <end position="256"/>
    </location>
</feature>
<organism evidence="2 3">
    <name type="scientific">Tectimicrobiota bacterium</name>
    <dbReference type="NCBI Taxonomy" id="2528274"/>
    <lineage>
        <taxon>Bacteria</taxon>
        <taxon>Pseudomonadati</taxon>
        <taxon>Nitrospinota/Tectimicrobiota group</taxon>
        <taxon>Candidatus Tectimicrobiota</taxon>
    </lineage>
</organism>
<evidence type="ECO:0000256" key="1">
    <source>
        <dbReference type="SAM" id="MobiDB-lite"/>
    </source>
</evidence>
<gene>
    <name evidence="2" type="ORF">HYY65_08195</name>
</gene>
<comment type="caution">
    <text evidence="2">The sequence shown here is derived from an EMBL/GenBank/DDBJ whole genome shotgun (WGS) entry which is preliminary data.</text>
</comment>
<name>A0A932GQ42_UNCTE</name>
<dbReference type="AlphaFoldDB" id="A0A932GQ42"/>
<dbReference type="Proteomes" id="UP000741360">
    <property type="component" value="Unassembled WGS sequence"/>
</dbReference>
<reference evidence="2" key="1">
    <citation type="submission" date="2020-07" db="EMBL/GenBank/DDBJ databases">
        <title>Huge and variable diversity of episymbiotic CPR bacteria and DPANN archaea in groundwater ecosystems.</title>
        <authorList>
            <person name="He C.Y."/>
            <person name="Keren R."/>
            <person name="Whittaker M."/>
            <person name="Farag I.F."/>
            <person name="Doudna J."/>
            <person name="Cate J.H.D."/>
            <person name="Banfield J.F."/>
        </authorList>
    </citation>
    <scope>NUCLEOTIDE SEQUENCE</scope>
    <source>
        <strain evidence="2">NC_groundwater_717_Ag_S-0.2um_59_8</strain>
    </source>
</reference>
<dbReference type="EMBL" id="JACPSX010000157">
    <property type="protein sequence ID" value="MBI3015019.1"/>
    <property type="molecule type" value="Genomic_DNA"/>
</dbReference>